<evidence type="ECO:0008006" key="3">
    <source>
        <dbReference type="Google" id="ProtNLM"/>
    </source>
</evidence>
<dbReference type="OrthoDB" id="8304198at2"/>
<evidence type="ECO:0000313" key="1">
    <source>
        <dbReference type="EMBL" id="SDF90179.1"/>
    </source>
</evidence>
<dbReference type="EMBL" id="FNAY01000020">
    <property type="protein sequence ID" value="SDF90179.1"/>
    <property type="molecule type" value="Genomic_DNA"/>
</dbReference>
<dbReference type="AlphaFoldDB" id="A0A1G7PX14"/>
<name>A0A1G7PX14_RHOCA</name>
<dbReference type="RefSeq" id="WP_139182477.1">
    <property type="nucleotide sequence ID" value="NZ_CP119563.1"/>
</dbReference>
<reference evidence="1 2" key="1">
    <citation type="submission" date="2016-10" db="EMBL/GenBank/DDBJ databases">
        <authorList>
            <person name="de Groot N.N."/>
        </authorList>
    </citation>
    <scope>NUCLEOTIDE SEQUENCE [LARGE SCALE GENOMIC DNA]</scope>
    <source>
        <strain evidence="2">DSM 938 / 37b4</strain>
    </source>
</reference>
<gene>
    <name evidence="1" type="ORF">SAMN04244550_03060</name>
</gene>
<proteinExistence type="predicted"/>
<organism evidence="1 2">
    <name type="scientific">Rhodobacter capsulatus</name>
    <name type="common">Rhodopseudomonas capsulata</name>
    <dbReference type="NCBI Taxonomy" id="1061"/>
    <lineage>
        <taxon>Bacteria</taxon>
        <taxon>Pseudomonadati</taxon>
        <taxon>Pseudomonadota</taxon>
        <taxon>Alphaproteobacteria</taxon>
        <taxon>Rhodobacterales</taxon>
        <taxon>Rhodobacter group</taxon>
        <taxon>Rhodobacter</taxon>
    </lineage>
</organism>
<dbReference type="Proteomes" id="UP000183812">
    <property type="component" value="Unassembled WGS sequence"/>
</dbReference>
<accession>A0A1G7PX14</accession>
<sequence>MSGNMDAMGGGGSLMTDAEFEPVSDKITFVDNGRPRTAELPLEWPLQLPAGGRIDVLHLRRLRGSEVAKVQELMLAGKEADVLAVFTGECVEVIEALDQDDMVELKARLADFLPRSLRAALDAAQELMLADLKSRTGEA</sequence>
<protein>
    <recommendedName>
        <fullName evidence="3">Phage tail assembly chaperone protein, E, or 41 or 14</fullName>
    </recommendedName>
</protein>
<evidence type="ECO:0000313" key="2">
    <source>
        <dbReference type="Proteomes" id="UP000183812"/>
    </source>
</evidence>